<gene>
    <name evidence="1" type="ORF">CCHLO57077_00001749</name>
</gene>
<accession>A0AA35M4C2</accession>
<comment type="caution">
    <text evidence="1">The sequence shown here is derived from an EMBL/GenBank/DDBJ whole genome shotgun (WGS) entry which is preliminary data.</text>
</comment>
<protein>
    <recommendedName>
        <fullName evidence="3">SET domain-containing protein</fullName>
    </recommendedName>
</protein>
<evidence type="ECO:0008006" key="3">
    <source>
        <dbReference type="Google" id="ProtNLM"/>
    </source>
</evidence>
<dbReference type="InterPro" id="IPR050600">
    <property type="entry name" value="SETD3_SETD6_MTase"/>
</dbReference>
<keyword evidence="2" id="KW-1185">Reference proteome</keyword>
<dbReference type="PANTHER" id="PTHR13271:SF146">
    <property type="entry name" value="SET DOMAIN-CONTAINING PROTEIN"/>
    <property type="match status" value="1"/>
</dbReference>
<dbReference type="SUPFAM" id="SSF82199">
    <property type="entry name" value="SET domain"/>
    <property type="match status" value="1"/>
</dbReference>
<dbReference type="AlphaFoldDB" id="A0AA35M4C2"/>
<proteinExistence type="predicted"/>
<sequence>MAANPRIATLVQWASSHGAVLNNHLEVHDDPVTGFSFRVKDGHALPAWETVVSLPTSLSLSYLNAVSQGCFHPELVSRTPPHVVGRLFLVREYLRGRDSFWWPYIQALPQPGDKVSWALAPFWREDEAELLEGTNVEVGLEKIRRDVKREYEDVAALLGLHHADKEGDFVRAVTVQLYQWAYCIFSSRSFRPSLVLSPATAETLPAGVGMDDFSVLLPLFDIGNHDMTVEARWELRQGGGKDACELSVGRSHGAGEQVFNNYSMKTNAELLLGYGFMVPATEGLHNDYTHVRKRTAAPATSGVAADPGEYYISRRPMDDPSSLLGRNRQALVVELPAGRPMLGAFRHVQPDMVWDIFCTLAESQGTSAAELISTEKEGVVEGDEEEQQRERQRKLFSGAVDEECGPFLEQTVAIIQHKMLQELERLEETEVELVAGDEDELSGNQKLALEYRRRCRAVLENALEAMETDIE</sequence>
<evidence type="ECO:0000313" key="2">
    <source>
        <dbReference type="Proteomes" id="UP001160390"/>
    </source>
</evidence>
<dbReference type="InterPro" id="IPR046341">
    <property type="entry name" value="SET_dom_sf"/>
</dbReference>
<dbReference type="GO" id="GO:0016279">
    <property type="term" value="F:protein-lysine N-methyltransferase activity"/>
    <property type="evidence" value="ECO:0007669"/>
    <property type="project" value="TreeGrafter"/>
</dbReference>
<dbReference type="EMBL" id="CABFNP030001012">
    <property type="protein sequence ID" value="CAI6090117.1"/>
    <property type="molecule type" value="Genomic_DNA"/>
</dbReference>
<dbReference type="Gene3D" id="3.90.1410.10">
    <property type="entry name" value="set domain protein methyltransferase, domain 1"/>
    <property type="match status" value="1"/>
</dbReference>
<organism evidence="1 2">
    <name type="scientific">Clonostachys chloroleuca</name>
    <dbReference type="NCBI Taxonomy" id="1926264"/>
    <lineage>
        <taxon>Eukaryota</taxon>
        <taxon>Fungi</taxon>
        <taxon>Dikarya</taxon>
        <taxon>Ascomycota</taxon>
        <taxon>Pezizomycotina</taxon>
        <taxon>Sordariomycetes</taxon>
        <taxon>Hypocreomycetidae</taxon>
        <taxon>Hypocreales</taxon>
        <taxon>Bionectriaceae</taxon>
        <taxon>Clonostachys</taxon>
    </lineage>
</organism>
<dbReference type="GO" id="GO:0005634">
    <property type="term" value="C:nucleus"/>
    <property type="evidence" value="ECO:0007669"/>
    <property type="project" value="TreeGrafter"/>
</dbReference>
<dbReference type="PANTHER" id="PTHR13271">
    <property type="entry name" value="UNCHARACTERIZED PUTATIVE METHYLTRANSFERASE"/>
    <property type="match status" value="1"/>
</dbReference>
<reference evidence="1" key="1">
    <citation type="submission" date="2023-01" db="EMBL/GenBank/DDBJ databases">
        <authorList>
            <person name="Piombo E."/>
        </authorList>
    </citation>
    <scope>NUCLEOTIDE SEQUENCE</scope>
</reference>
<name>A0AA35M4C2_9HYPO</name>
<dbReference type="Proteomes" id="UP001160390">
    <property type="component" value="Unassembled WGS sequence"/>
</dbReference>
<evidence type="ECO:0000313" key="1">
    <source>
        <dbReference type="EMBL" id="CAI6090117.1"/>
    </source>
</evidence>